<proteinExistence type="predicted"/>
<evidence type="ECO:0000259" key="3">
    <source>
        <dbReference type="SMART" id="SM01007"/>
    </source>
</evidence>
<dbReference type="STRING" id="158190.SpiGrapes_2032"/>
<dbReference type="InterPro" id="IPR001303">
    <property type="entry name" value="Aldolase_II/adducin_N"/>
</dbReference>
<dbReference type="HOGENOM" id="CLU_006033_3_1_12"/>
<dbReference type="PANTHER" id="PTHR22789:SF0">
    <property type="entry name" value="3-OXO-TETRONATE 4-PHOSPHATE DECARBOXYLASE-RELATED"/>
    <property type="match status" value="1"/>
</dbReference>
<dbReference type="KEGG" id="sgp:SpiGrapes_2032"/>
<sequence length="236" mass="26666">MNNFNRKGDACYTPPMDIHQYDEQRRQVAAFMTRLYNRQLTTASGGNISFRINDDLFCITPSALDKASLNYEQIAIVTLEGKNLTENLKLSIETEMHRLILVNRKDCQAVVHAHPTYASAFTAITDNGKCAINTKMIAESYYILEEPEMVDYRLMGTVSLAQQVASKAIDHDVLLMENHGALTIGKSLLEAFDKMELLERAAQMTVIAATMERKGYTLSDLNANRCQELMQMKNKK</sequence>
<protein>
    <submittedName>
        <fullName evidence="4">Ribulose-5-phosphate 4-epimerase-like epimerase or aldolase</fullName>
    </submittedName>
</protein>
<dbReference type="AlphaFoldDB" id="G8QQX1"/>
<gene>
    <name evidence="4" type="ordered locus">SpiGrapes_2032</name>
</gene>
<evidence type="ECO:0000313" key="4">
    <source>
        <dbReference type="EMBL" id="AEV29819.1"/>
    </source>
</evidence>
<dbReference type="PANTHER" id="PTHR22789">
    <property type="entry name" value="FUCULOSE PHOSPHATE ALDOLASE"/>
    <property type="match status" value="1"/>
</dbReference>
<evidence type="ECO:0000313" key="5">
    <source>
        <dbReference type="Proteomes" id="UP000005632"/>
    </source>
</evidence>
<accession>G8QQX1</accession>
<keyword evidence="2" id="KW-0456">Lyase</keyword>
<dbReference type="Gene3D" id="3.40.225.10">
    <property type="entry name" value="Class II aldolase/adducin N-terminal domain"/>
    <property type="match status" value="1"/>
</dbReference>
<dbReference type="eggNOG" id="COG0235">
    <property type="taxonomic scope" value="Bacteria"/>
</dbReference>
<name>G8QQX1_SPHPG</name>
<dbReference type="InterPro" id="IPR050197">
    <property type="entry name" value="Aldolase_class_II_sugar_metab"/>
</dbReference>
<dbReference type="SUPFAM" id="SSF53639">
    <property type="entry name" value="AraD/HMP-PK domain-like"/>
    <property type="match status" value="1"/>
</dbReference>
<dbReference type="GO" id="GO:0005829">
    <property type="term" value="C:cytosol"/>
    <property type="evidence" value="ECO:0007669"/>
    <property type="project" value="TreeGrafter"/>
</dbReference>
<organism evidence="4 5">
    <name type="scientific">Sphaerochaeta pleomorpha (strain ATCC BAA-1885 / DSM 22778 / Grapes)</name>
    <dbReference type="NCBI Taxonomy" id="158190"/>
    <lineage>
        <taxon>Bacteria</taxon>
        <taxon>Pseudomonadati</taxon>
        <taxon>Spirochaetota</taxon>
        <taxon>Spirochaetia</taxon>
        <taxon>Spirochaetales</taxon>
        <taxon>Sphaerochaetaceae</taxon>
        <taxon>Sphaerochaeta</taxon>
    </lineage>
</organism>
<dbReference type="InterPro" id="IPR036409">
    <property type="entry name" value="Aldolase_II/adducin_N_sf"/>
</dbReference>
<evidence type="ECO:0000256" key="1">
    <source>
        <dbReference type="ARBA" id="ARBA00022723"/>
    </source>
</evidence>
<dbReference type="EMBL" id="CP003155">
    <property type="protein sequence ID" value="AEV29819.1"/>
    <property type="molecule type" value="Genomic_DNA"/>
</dbReference>
<dbReference type="GO" id="GO:0019323">
    <property type="term" value="P:pentose catabolic process"/>
    <property type="evidence" value="ECO:0007669"/>
    <property type="project" value="TreeGrafter"/>
</dbReference>
<reference evidence="4 5" key="1">
    <citation type="submission" date="2011-11" db="EMBL/GenBank/DDBJ databases">
        <title>Complete sequence of Spirochaeta sp. grapes.</title>
        <authorList>
            <consortium name="US DOE Joint Genome Institute"/>
            <person name="Lucas S."/>
            <person name="Han J."/>
            <person name="Lapidus A."/>
            <person name="Cheng J.-F."/>
            <person name="Goodwin L."/>
            <person name="Pitluck S."/>
            <person name="Peters L."/>
            <person name="Ovchinnikova G."/>
            <person name="Munk A.C."/>
            <person name="Detter J.C."/>
            <person name="Han C."/>
            <person name="Tapia R."/>
            <person name="Land M."/>
            <person name="Hauser L."/>
            <person name="Kyrpides N."/>
            <person name="Ivanova N."/>
            <person name="Pagani I."/>
            <person name="Ritalahtilisa K."/>
            <person name="Loeffler F."/>
            <person name="Woyke T."/>
        </authorList>
    </citation>
    <scope>NUCLEOTIDE SEQUENCE [LARGE SCALE GENOMIC DNA]</scope>
    <source>
        <strain evidence="5">ATCC BAA-1885 / DSM 22778 / Grapes</strain>
    </source>
</reference>
<keyword evidence="5" id="KW-1185">Reference proteome</keyword>
<dbReference type="GO" id="GO:0046872">
    <property type="term" value="F:metal ion binding"/>
    <property type="evidence" value="ECO:0007669"/>
    <property type="project" value="UniProtKB-KW"/>
</dbReference>
<keyword evidence="1" id="KW-0479">Metal-binding</keyword>
<dbReference type="GO" id="GO:0016832">
    <property type="term" value="F:aldehyde-lyase activity"/>
    <property type="evidence" value="ECO:0007669"/>
    <property type="project" value="TreeGrafter"/>
</dbReference>
<dbReference type="Proteomes" id="UP000005632">
    <property type="component" value="Chromosome"/>
</dbReference>
<evidence type="ECO:0000256" key="2">
    <source>
        <dbReference type="ARBA" id="ARBA00023239"/>
    </source>
</evidence>
<dbReference type="SMART" id="SM01007">
    <property type="entry name" value="Aldolase_II"/>
    <property type="match status" value="1"/>
</dbReference>
<feature type="domain" description="Class II aldolase/adducin N-terminal" evidence="3">
    <location>
        <begin position="26"/>
        <end position="206"/>
    </location>
</feature>
<dbReference type="Pfam" id="PF00596">
    <property type="entry name" value="Aldolase_II"/>
    <property type="match status" value="1"/>
</dbReference>